<dbReference type="InterPro" id="IPR050366">
    <property type="entry name" value="BP-dependent_transpt_permease"/>
</dbReference>
<dbReference type="PANTHER" id="PTHR43386:SF25">
    <property type="entry name" value="PEPTIDE ABC TRANSPORTER PERMEASE PROTEIN"/>
    <property type="match status" value="1"/>
</dbReference>
<evidence type="ECO:0000256" key="6">
    <source>
        <dbReference type="ARBA" id="ARBA00023136"/>
    </source>
</evidence>
<dbReference type="Gene3D" id="1.10.3720.10">
    <property type="entry name" value="MetI-like"/>
    <property type="match status" value="1"/>
</dbReference>
<dbReference type="InterPro" id="IPR025966">
    <property type="entry name" value="OppC_N"/>
</dbReference>
<dbReference type="InterPro" id="IPR035906">
    <property type="entry name" value="MetI-like_sf"/>
</dbReference>
<feature type="transmembrane region" description="Helical" evidence="7">
    <location>
        <begin position="41"/>
        <end position="63"/>
    </location>
</feature>
<accession>A0ABP7G206</accession>
<reference evidence="11" key="1">
    <citation type="journal article" date="2019" name="Int. J. Syst. Evol. Microbiol.">
        <title>The Global Catalogue of Microorganisms (GCM) 10K type strain sequencing project: providing services to taxonomists for standard genome sequencing and annotation.</title>
        <authorList>
            <consortium name="The Broad Institute Genomics Platform"/>
            <consortium name="The Broad Institute Genome Sequencing Center for Infectious Disease"/>
            <person name="Wu L."/>
            <person name="Ma J."/>
        </authorList>
    </citation>
    <scope>NUCLEOTIDE SEQUENCE [LARGE SCALE GENOMIC DNA]</scope>
    <source>
        <strain evidence="11">JCM 30846</strain>
    </source>
</reference>
<feature type="transmembrane region" description="Helical" evidence="7">
    <location>
        <begin position="136"/>
        <end position="160"/>
    </location>
</feature>
<sequence>MNEAAVDTASPAPADVPAVADEAPPQVSWRRTLRRLLRRRMAVIGAVMVLVFLGVALIGPFFAGSSTKLGLTDILAGATGEHWLGTDDLGRDVLSRICNGARVSLLAGVVSSALAMAVGVPLGLAAGYFRGWTDSVLMRITDVVLSFPYLIFAVGMAAILGPSLRNVIIALAVAEVPSVIRVVRGETLVLRQQDFVQAAVADGTGDLAIMGRSILPNMTNTLIVKATVAIPAGILGEAALSFLGLGVQPPQASWGVMLTSAQQFLAQDPLLAVFPGVAIALTTLGFNLLGDGLRDVLDPREL</sequence>
<evidence type="ECO:0000256" key="2">
    <source>
        <dbReference type="ARBA" id="ARBA00022448"/>
    </source>
</evidence>
<feature type="region of interest" description="Disordered" evidence="8">
    <location>
        <begin position="1"/>
        <end position="21"/>
    </location>
</feature>
<evidence type="ECO:0000313" key="11">
    <source>
        <dbReference type="Proteomes" id="UP001499884"/>
    </source>
</evidence>
<comment type="caution">
    <text evidence="10">The sequence shown here is derived from an EMBL/GenBank/DDBJ whole genome shotgun (WGS) entry which is preliminary data.</text>
</comment>
<organism evidence="10 11">
    <name type="scientific">Streptomyces tremellae</name>
    <dbReference type="NCBI Taxonomy" id="1124239"/>
    <lineage>
        <taxon>Bacteria</taxon>
        <taxon>Bacillati</taxon>
        <taxon>Actinomycetota</taxon>
        <taxon>Actinomycetes</taxon>
        <taxon>Kitasatosporales</taxon>
        <taxon>Streptomycetaceae</taxon>
        <taxon>Streptomyces</taxon>
    </lineage>
</organism>
<gene>
    <name evidence="10" type="ORF">GCM10023082_57120</name>
</gene>
<keyword evidence="6 7" id="KW-0472">Membrane</keyword>
<keyword evidence="2 7" id="KW-0813">Transport</keyword>
<comment type="similarity">
    <text evidence="7">Belongs to the binding-protein-dependent transport system permease family.</text>
</comment>
<proteinExistence type="inferred from homology"/>
<dbReference type="SUPFAM" id="SSF161098">
    <property type="entry name" value="MetI-like"/>
    <property type="match status" value="1"/>
</dbReference>
<evidence type="ECO:0000313" key="10">
    <source>
        <dbReference type="EMBL" id="GAA3754196.1"/>
    </source>
</evidence>
<evidence type="ECO:0000256" key="3">
    <source>
        <dbReference type="ARBA" id="ARBA00022475"/>
    </source>
</evidence>
<dbReference type="CDD" id="cd06261">
    <property type="entry name" value="TM_PBP2"/>
    <property type="match status" value="1"/>
</dbReference>
<dbReference type="PANTHER" id="PTHR43386">
    <property type="entry name" value="OLIGOPEPTIDE TRANSPORT SYSTEM PERMEASE PROTEIN APPC"/>
    <property type="match status" value="1"/>
</dbReference>
<evidence type="ECO:0000256" key="7">
    <source>
        <dbReference type="RuleBase" id="RU363032"/>
    </source>
</evidence>
<keyword evidence="4 7" id="KW-0812">Transmembrane</keyword>
<comment type="subcellular location">
    <subcellularLocation>
        <location evidence="1 7">Cell membrane</location>
        <topology evidence="1 7">Multi-pass membrane protein</topology>
    </subcellularLocation>
</comment>
<dbReference type="RefSeq" id="WP_345653637.1">
    <property type="nucleotide sequence ID" value="NZ_BAABEP010000062.1"/>
</dbReference>
<evidence type="ECO:0000256" key="8">
    <source>
        <dbReference type="SAM" id="MobiDB-lite"/>
    </source>
</evidence>
<keyword evidence="3" id="KW-1003">Cell membrane</keyword>
<dbReference type="EMBL" id="BAABEP010000062">
    <property type="protein sequence ID" value="GAA3754196.1"/>
    <property type="molecule type" value="Genomic_DNA"/>
</dbReference>
<evidence type="ECO:0000259" key="9">
    <source>
        <dbReference type="PROSITE" id="PS50928"/>
    </source>
</evidence>
<evidence type="ECO:0000256" key="4">
    <source>
        <dbReference type="ARBA" id="ARBA00022692"/>
    </source>
</evidence>
<keyword evidence="11" id="KW-1185">Reference proteome</keyword>
<evidence type="ECO:0000256" key="5">
    <source>
        <dbReference type="ARBA" id="ARBA00022989"/>
    </source>
</evidence>
<keyword evidence="5 7" id="KW-1133">Transmembrane helix</keyword>
<dbReference type="InterPro" id="IPR000515">
    <property type="entry name" value="MetI-like"/>
</dbReference>
<dbReference type="Proteomes" id="UP001499884">
    <property type="component" value="Unassembled WGS sequence"/>
</dbReference>
<protein>
    <submittedName>
        <fullName evidence="10">ABC transporter permease</fullName>
    </submittedName>
</protein>
<dbReference type="PROSITE" id="PS50928">
    <property type="entry name" value="ABC_TM1"/>
    <property type="match status" value="1"/>
</dbReference>
<feature type="domain" description="ABC transmembrane type-1" evidence="9">
    <location>
        <begin position="101"/>
        <end position="290"/>
    </location>
</feature>
<feature type="transmembrane region" description="Helical" evidence="7">
    <location>
        <begin position="105"/>
        <end position="129"/>
    </location>
</feature>
<dbReference type="Pfam" id="PF12911">
    <property type="entry name" value="OppC_N"/>
    <property type="match status" value="1"/>
</dbReference>
<name>A0ABP7G206_9ACTN</name>
<evidence type="ECO:0000256" key="1">
    <source>
        <dbReference type="ARBA" id="ARBA00004651"/>
    </source>
</evidence>
<dbReference type="Pfam" id="PF00528">
    <property type="entry name" value="BPD_transp_1"/>
    <property type="match status" value="1"/>
</dbReference>